<evidence type="ECO:0000313" key="2">
    <source>
        <dbReference type="EMBL" id="GMS96714.1"/>
    </source>
</evidence>
<keyword evidence="3" id="KW-1185">Reference proteome</keyword>
<dbReference type="PANTHER" id="PTHR10316">
    <property type="entry name" value="MEMBRANE ASSOCIATED GUANYLATE KINASE-RELATED"/>
    <property type="match status" value="1"/>
</dbReference>
<dbReference type="Gene3D" id="2.30.42.10">
    <property type="match status" value="1"/>
</dbReference>
<evidence type="ECO:0000259" key="1">
    <source>
        <dbReference type="PROSITE" id="PS50106"/>
    </source>
</evidence>
<gene>
    <name evidence="2" type="ORF">PENTCL1PPCAC_18889</name>
</gene>
<dbReference type="PROSITE" id="PS50106">
    <property type="entry name" value="PDZ"/>
    <property type="match status" value="1"/>
</dbReference>
<proteinExistence type="predicted"/>
<accession>A0AAV5TRX9</accession>
<sequence>NERDLILHRGEGKGFGFIIMSSDNREGAYIGHIIADSPAAHCPQLQVGDQLVAVNGAVIADMAH</sequence>
<dbReference type="InterPro" id="IPR036034">
    <property type="entry name" value="PDZ_sf"/>
</dbReference>
<protein>
    <recommendedName>
        <fullName evidence="1">PDZ domain-containing protein</fullName>
    </recommendedName>
</protein>
<dbReference type="InterPro" id="IPR001478">
    <property type="entry name" value="PDZ"/>
</dbReference>
<feature type="domain" description="PDZ" evidence="1">
    <location>
        <begin position="4"/>
        <end position="64"/>
    </location>
</feature>
<dbReference type="EMBL" id="BTSX01000004">
    <property type="protein sequence ID" value="GMS96714.1"/>
    <property type="molecule type" value="Genomic_DNA"/>
</dbReference>
<dbReference type="GO" id="GO:0007165">
    <property type="term" value="P:signal transduction"/>
    <property type="evidence" value="ECO:0007669"/>
    <property type="project" value="TreeGrafter"/>
</dbReference>
<evidence type="ECO:0000313" key="3">
    <source>
        <dbReference type="Proteomes" id="UP001432027"/>
    </source>
</evidence>
<dbReference type="AlphaFoldDB" id="A0AAV5TRX9"/>
<dbReference type="Proteomes" id="UP001432027">
    <property type="component" value="Unassembled WGS sequence"/>
</dbReference>
<dbReference type="GO" id="GO:0005737">
    <property type="term" value="C:cytoplasm"/>
    <property type="evidence" value="ECO:0007669"/>
    <property type="project" value="TreeGrafter"/>
</dbReference>
<dbReference type="Pfam" id="PF00595">
    <property type="entry name" value="PDZ"/>
    <property type="match status" value="1"/>
</dbReference>
<dbReference type="PANTHER" id="PTHR10316:SF40">
    <property type="entry name" value="LD27118P"/>
    <property type="match status" value="1"/>
</dbReference>
<reference evidence="2" key="1">
    <citation type="submission" date="2023-10" db="EMBL/GenBank/DDBJ databases">
        <title>Genome assembly of Pristionchus species.</title>
        <authorList>
            <person name="Yoshida K."/>
            <person name="Sommer R.J."/>
        </authorList>
    </citation>
    <scope>NUCLEOTIDE SEQUENCE</scope>
    <source>
        <strain evidence="2">RS0144</strain>
    </source>
</reference>
<dbReference type="SUPFAM" id="SSF50156">
    <property type="entry name" value="PDZ domain-like"/>
    <property type="match status" value="1"/>
</dbReference>
<comment type="caution">
    <text evidence="2">The sequence shown here is derived from an EMBL/GenBank/DDBJ whole genome shotgun (WGS) entry which is preliminary data.</text>
</comment>
<name>A0AAV5TRX9_9BILA</name>
<feature type="non-terminal residue" evidence="2">
    <location>
        <position position="1"/>
    </location>
</feature>
<organism evidence="2 3">
    <name type="scientific">Pristionchus entomophagus</name>
    <dbReference type="NCBI Taxonomy" id="358040"/>
    <lineage>
        <taxon>Eukaryota</taxon>
        <taxon>Metazoa</taxon>
        <taxon>Ecdysozoa</taxon>
        <taxon>Nematoda</taxon>
        <taxon>Chromadorea</taxon>
        <taxon>Rhabditida</taxon>
        <taxon>Rhabditina</taxon>
        <taxon>Diplogasteromorpha</taxon>
        <taxon>Diplogasteroidea</taxon>
        <taxon>Neodiplogasteridae</taxon>
        <taxon>Pristionchus</taxon>
    </lineage>
</organism>